<keyword evidence="4" id="KW-0511">Multifunctional enzyme</keyword>
<evidence type="ECO:0000256" key="4">
    <source>
        <dbReference type="ARBA" id="ARBA00023268"/>
    </source>
</evidence>
<evidence type="ECO:0000313" key="10">
    <source>
        <dbReference type="EMBL" id="KAF3063229.1"/>
    </source>
</evidence>
<dbReference type="InterPro" id="IPR014043">
    <property type="entry name" value="Acyl_transferase_dom"/>
</dbReference>
<dbReference type="CDD" id="cd00833">
    <property type="entry name" value="PKS"/>
    <property type="match status" value="1"/>
</dbReference>
<dbReference type="Gene3D" id="3.10.129.110">
    <property type="entry name" value="Polyketide synthase dehydratase"/>
    <property type="match status" value="1"/>
</dbReference>
<dbReference type="InterPro" id="IPR032088">
    <property type="entry name" value="SAT"/>
</dbReference>
<keyword evidence="1" id="KW-0596">Phosphopantetheine</keyword>
<keyword evidence="2" id="KW-0597">Phosphoprotein</keyword>
<name>A0A9P4X6J2_9HYPO</name>
<protein>
    <submittedName>
        <fullName evidence="10">Iterative polyketide synthase afoE</fullName>
    </submittedName>
</protein>
<dbReference type="Pfam" id="PF00109">
    <property type="entry name" value="ketoacyl-synt"/>
    <property type="match status" value="1"/>
</dbReference>
<dbReference type="Gene3D" id="3.40.50.150">
    <property type="entry name" value="Vaccinia Virus protein VP39"/>
    <property type="match status" value="1"/>
</dbReference>
<dbReference type="Pfam" id="PF07993">
    <property type="entry name" value="NAD_binding_4"/>
    <property type="match status" value="1"/>
</dbReference>
<dbReference type="InterPro" id="IPR009081">
    <property type="entry name" value="PP-bd_ACP"/>
</dbReference>
<keyword evidence="5" id="KW-0012">Acyltransferase</keyword>
<feature type="domain" description="PKS/mFAS DH" evidence="9">
    <location>
        <begin position="1265"/>
        <end position="1575"/>
    </location>
</feature>
<dbReference type="InterPro" id="IPR041068">
    <property type="entry name" value="HTH_51"/>
</dbReference>
<gene>
    <name evidence="10" type="ORF">CFAM422_010074</name>
</gene>
<dbReference type="SMART" id="SM00825">
    <property type="entry name" value="PKS_KS"/>
    <property type="match status" value="1"/>
</dbReference>
<feature type="region of interest" description="C-terminal hotdog fold" evidence="6">
    <location>
        <begin position="1423"/>
        <end position="1575"/>
    </location>
</feature>
<keyword evidence="11" id="KW-1185">Reference proteome</keyword>
<dbReference type="Proteomes" id="UP000801864">
    <property type="component" value="Unassembled WGS sequence"/>
</dbReference>
<feature type="domain" description="Carrier" evidence="7">
    <location>
        <begin position="1662"/>
        <end position="1736"/>
    </location>
</feature>
<dbReference type="InterPro" id="IPR014031">
    <property type="entry name" value="Ketoacyl_synth_C"/>
</dbReference>
<evidence type="ECO:0000259" key="7">
    <source>
        <dbReference type="PROSITE" id="PS50075"/>
    </source>
</evidence>
<dbReference type="PROSITE" id="PS00606">
    <property type="entry name" value="KS3_1"/>
    <property type="match status" value="1"/>
</dbReference>
<dbReference type="InterPro" id="IPR049900">
    <property type="entry name" value="PKS_mFAS_DH"/>
</dbReference>
<evidence type="ECO:0000259" key="9">
    <source>
        <dbReference type="PROSITE" id="PS52019"/>
    </source>
</evidence>
<dbReference type="InterPro" id="IPR018201">
    <property type="entry name" value="Ketoacyl_synth_AS"/>
</dbReference>
<evidence type="ECO:0000313" key="11">
    <source>
        <dbReference type="Proteomes" id="UP000801864"/>
    </source>
</evidence>
<dbReference type="GO" id="GO:0004315">
    <property type="term" value="F:3-oxoacyl-[acyl-carrier-protein] synthase activity"/>
    <property type="evidence" value="ECO:0007669"/>
    <property type="project" value="InterPro"/>
</dbReference>
<dbReference type="Gene3D" id="3.40.366.10">
    <property type="entry name" value="Malonyl-Coenzyme A Acyl Carrier Protein, domain 2"/>
    <property type="match status" value="2"/>
</dbReference>
<sequence>MAASQIFVFGPQALSFNATSFESLHSKLHSDPLHSWALDALSTLPETLASVSKEAPKLQQTNGLKALEALRKALQTGHVQPDLIPLPNILLSPLVVVSQLVDFVAFLKASEHNLTETSKLPIPSTTDAETLGLCTGLLSAFAVASAGSVADLQQYGAASVRLAMLSGALVDAENALREPGKQSTSFSVSWAAASSADVDAVLQRYAEAYISVQMDEKRATITCAQDVASEIQQELKGSGIHVTPVSLTGRFHWPSHQADTDKLIQIVNSNSALQLADASATVLPTRANSGGHYIQSGKLHDIALRSILTDQSQWYQTLDIVYTSQLQSPDSQVLCFGSERCLPPTIARKLDARLVHVADTNLSGDSDDRIAVIGMSCQVPNAEDLESFWDILLSGESQHTEVPPERFSMNSVFRDVDPKRKWYGNWIRDHDAFDHKFFKKSPREMGSTDPQHRVALQLAYQVLHQSGYFGEPDFDKHIGVYIGHANTDYEHNIRSYPANAYSATGNLKSFLAGKISHYFGWTGPSLTLDTACSSSTVAIHLACRAILSGEITSALAGGVNLMTSPEWYLNLAGASFLSPTGQCKSFDSRGDGYCRGEGAGLVFLKKLSAAIADGDQIFGVIAGTSVLQNENSTPITVPNAPSLDRLFRGVVKRARMKPHDITVVEAHGTGTSVGDPAEYDGIRRVLGGPTRPDRLALTAVKGSIGHLEVASGIASLVKVLLMIHKAAIPPQASFQSINPGLNAKPEDNIDITTTVKPWKASFRAALINNYGASGSNASMVVTEAPKPAKAASAQLSGKSFPFWLTGFDDNSIKSYAAKLRKLLKKQAASNEAPTLANLSFQLAKQSNRKLQQALVFSATSIEDLEQKLSDIEAGTGSPSVKKPAARPVIMCFGGQISTFVGLDKDVYDNVAVLRKHLDECNAIALSLGLDSIYPDIFQRTPMQDVVKLQTILFAMQYSCAMAWIDCGVEVSAIVGHSFGEITGLCVSGILSLKDTINLVSKRAKIIQESWTTEKGSMMAVEGDLTTVESLLNAARAGSKQDISIACYNGPKSFTVAGSTAVVQAAAQLAKEDAIYAGLRVKVLNVTNAFHSSLVDPLTKELVRLGQALTFRDAKIRLERATETAEGGRSTADFVSHHLRSPVYFHHAATRLSEEFKDAIWLEAGSNSTIAVMANKAVGGSGSSHFQSINITTDASYSLLTDATTKLWQQGLDVTFWGHHKSQISDYSPLLLPPYQFEKSRHWLDIKQVPVVTEKAAPVVPVQPASGLINFFSFLDDTKRSVRFLINTAVPEFKQMVEAHIMASTVAVMPGMYPVEIAIDAISTLRPEFRDYTYQPELQGLVYYSPLVPHHCSNVWLDVQAMDETGLQWEWKFIGQDAKGVSTRHMNGSIVFSLPQSTVVQSDFARLSRLGSYKRCHRLLDGNEADDVVVGRNIYRAFEAVIDYKDLYRHVTKLVGKNGDSAGRVVRTNDKEGWLDSVLTDCFCQVAGISVNLFSDPGDFVERGIFIGDRVDRWIRAPGLRTDPAKPKEWEVFAVSSQESDSAFISDVFAFDARNGSLFEAILGIRYSKVPIAGIRKALNRVVAENPLQQGYRQLVPPPQAIPQMPSFAVQQPPTVPTASTNGVNGFSSFTNGVGANGVNGVNGVHVNGTQTPPNGAAKASGSHIIPKTKEIVSNLSGVEVEEIEDKSDLVEMGIDSLMAMELIREIDAAFKVTLETDQLMQLTDFRSLVVCIGTALGLDAYGTENGVNGTSGAHTNGTSDKSNGAGVSNGVNGVNGVAHGASLPASTVHDVFRATKSATDEFIVKNKMDNYYTHVRPKSTMLCAAYIVEAFEKLGCSIKNAQPGQKLAAFSYLPKHEKFMKELYKIIGPDETGLVEVVGGELVRTAVPCPEKSAEALFQEALRDVPDHAPEFKLSALTGCKLAECLSGKADGLQIIFGSAEGRKTVSDVYAVAPVNFTWIQQASFFLEQLLRRLPADGGPIKILEMGAGTGGTTGTLVPMIAALGVPVTYTFTDLSSSLVAAARKRFKQYPFMEFKVVNMELAPDPSLINTQHIVLANACVHATRSLPISLHNIRQVLRSDGMLMLLEETEQLPWVDFVFGLLEGWWLFEDGRTHAQVSAEHWEKVLRGAGFGHVDYTDGKCREAQVQRIIFGFASDIRYAGSADPPYPITLGHAELTSIVDRQAVIDHFIHKYTMNFRPPGSAPSQSAGGFASQRCVLVTGATGSLGSHIVSAAARMPDVSRVVCLNRLGTVDVTTRQQEAFSMRGIELDSDTMSKLKILDADTSKPMLGLSSDVYKDLVQSVTHIVHNAWPMSLTRTTKAYEPQFQVMRNLIDLARDCVNLRPDSFQFSFQFISSIGAVGYYPLWTGQSLAPELPTTADTALPVGYADAKIVCERMLEETLRLYPNKFRAMAVRIAQITGSRTNGYWNPVEHFSFFVKSAQFLRSLPDLKGTLSWSPVNDVADSLLDILTSNMDPYPIYHIENPARQPWPEMITLLSSELGVPSDRIVPYEQWLKEVKSCDASTTENPAKQLMSFWETHFLRMSTGPLILDTKHSREHSKTMRESGPVESELVKRYIQRWKQSGFLEQMV</sequence>
<evidence type="ECO:0000256" key="1">
    <source>
        <dbReference type="ARBA" id="ARBA00022450"/>
    </source>
</evidence>
<dbReference type="PANTHER" id="PTHR45681:SF6">
    <property type="entry name" value="POLYKETIDE SYNTHASE 37"/>
    <property type="match status" value="1"/>
</dbReference>
<evidence type="ECO:0000256" key="6">
    <source>
        <dbReference type="PROSITE-ProRule" id="PRU01363"/>
    </source>
</evidence>
<reference evidence="10 11" key="1">
    <citation type="submission" date="2018-06" db="EMBL/GenBank/DDBJ databases">
        <title>Genome analysis of cellulolytic fungus Trichoderma lentiforme CFAM-422.</title>
        <authorList>
            <person name="Steindorff A.S."/>
            <person name="Formighieri E.F."/>
            <person name="Midorikawa G.E.O."/>
            <person name="Tamietti M.S."/>
            <person name="Ramos E.Z."/>
            <person name="Silva A.S."/>
            <person name="Bon E.P.S."/>
            <person name="Mendes T.D."/>
            <person name="Damaso M.C.T."/>
            <person name="Favaro L.C.L."/>
        </authorList>
    </citation>
    <scope>NUCLEOTIDE SEQUENCE [LARGE SCALE GENOMIC DNA]</scope>
    <source>
        <strain evidence="10 11">CFAM-422</strain>
    </source>
</reference>
<dbReference type="Pfam" id="PF16073">
    <property type="entry name" value="SAT"/>
    <property type="match status" value="1"/>
</dbReference>
<comment type="caution">
    <text evidence="10">The sequence shown here is derived from an EMBL/GenBank/DDBJ whole genome shotgun (WGS) entry which is preliminary data.</text>
</comment>
<dbReference type="SUPFAM" id="SSF52151">
    <property type="entry name" value="FabD/lysophospholipase-like"/>
    <property type="match status" value="1"/>
</dbReference>
<dbReference type="GO" id="GO:0006633">
    <property type="term" value="P:fatty acid biosynthetic process"/>
    <property type="evidence" value="ECO:0007669"/>
    <property type="project" value="InterPro"/>
</dbReference>
<proteinExistence type="predicted"/>
<evidence type="ECO:0000256" key="5">
    <source>
        <dbReference type="ARBA" id="ARBA00023315"/>
    </source>
</evidence>
<accession>A0A9P4X6J2</accession>
<dbReference type="SUPFAM" id="SSF47336">
    <property type="entry name" value="ACP-like"/>
    <property type="match status" value="1"/>
</dbReference>
<feature type="region of interest" description="N-terminal hotdog fold" evidence="6">
    <location>
        <begin position="1265"/>
        <end position="1396"/>
    </location>
</feature>
<dbReference type="InterPro" id="IPR013217">
    <property type="entry name" value="Methyltransf_12"/>
</dbReference>
<dbReference type="InterPro" id="IPR036291">
    <property type="entry name" value="NAD(P)-bd_dom_sf"/>
</dbReference>
<dbReference type="SUPFAM" id="SSF53335">
    <property type="entry name" value="S-adenosyl-L-methionine-dependent methyltransferases"/>
    <property type="match status" value="1"/>
</dbReference>
<dbReference type="Gene3D" id="3.30.70.3290">
    <property type="match status" value="1"/>
</dbReference>
<dbReference type="Gene3D" id="3.40.50.720">
    <property type="entry name" value="NAD(P)-binding Rossmann-like Domain"/>
    <property type="match status" value="1"/>
</dbReference>
<dbReference type="InterPro" id="IPR016035">
    <property type="entry name" value="Acyl_Trfase/lysoPLipase"/>
</dbReference>
<dbReference type="Pfam" id="PF08242">
    <property type="entry name" value="Methyltransf_12"/>
    <property type="match status" value="1"/>
</dbReference>
<dbReference type="InterPro" id="IPR013120">
    <property type="entry name" value="FAR_NAD-bd"/>
</dbReference>
<dbReference type="SUPFAM" id="SSF55048">
    <property type="entry name" value="Probable ACP-binding domain of malonyl-CoA ACP transacylase"/>
    <property type="match status" value="1"/>
</dbReference>
<dbReference type="InterPro" id="IPR042104">
    <property type="entry name" value="PKS_dehydratase_sf"/>
</dbReference>
<organism evidence="10 11">
    <name type="scientific">Trichoderma lentiforme</name>
    <dbReference type="NCBI Taxonomy" id="1567552"/>
    <lineage>
        <taxon>Eukaryota</taxon>
        <taxon>Fungi</taxon>
        <taxon>Dikarya</taxon>
        <taxon>Ascomycota</taxon>
        <taxon>Pezizomycotina</taxon>
        <taxon>Sordariomycetes</taxon>
        <taxon>Hypocreomycetidae</taxon>
        <taxon>Hypocreales</taxon>
        <taxon>Hypocreaceae</taxon>
        <taxon>Trichoderma</taxon>
    </lineage>
</organism>
<dbReference type="PROSITE" id="PS50075">
    <property type="entry name" value="CARRIER"/>
    <property type="match status" value="1"/>
</dbReference>
<dbReference type="InterPro" id="IPR016036">
    <property type="entry name" value="Malonyl_transacylase_ACP-bd"/>
</dbReference>
<dbReference type="Gene3D" id="3.40.47.10">
    <property type="match status" value="1"/>
</dbReference>
<dbReference type="Pfam" id="PF00698">
    <property type="entry name" value="Acyl_transf_1"/>
    <property type="match status" value="1"/>
</dbReference>
<dbReference type="Pfam" id="PF02801">
    <property type="entry name" value="Ketoacyl-synt_C"/>
    <property type="match status" value="1"/>
</dbReference>
<dbReference type="InterPro" id="IPR006162">
    <property type="entry name" value="Ppantetheine_attach_site"/>
</dbReference>
<keyword evidence="3" id="KW-0808">Transferase</keyword>
<dbReference type="PANTHER" id="PTHR45681">
    <property type="entry name" value="POLYKETIDE SYNTHASE 44-RELATED"/>
    <property type="match status" value="1"/>
</dbReference>
<feature type="active site" description="Proton acceptor; for dehydratase activity" evidence="6">
    <location>
        <position position="1299"/>
    </location>
</feature>
<dbReference type="InterPro" id="IPR036736">
    <property type="entry name" value="ACP-like_sf"/>
</dbReference>
<dbReference type="InterPro" id="IPR016039">
    <property type="entry name" value="Thiolase-like"/>
</dbReference>
<dbReference type="SMART" id="SM01294">
    <property type="entry name" value="PKS_PP_betabranch"/>
    <property type="match status" value="1"/>
</dbReference>
<dbReference type="InterPro" id="IPR001227">
    <property type="entry name" value="Ac_transferase_dom_sf"/>
</dbReference>
<dbReference type="SMART" id="SM00827">
    <property type="entry name" value="PKS_AT"/>
    <property type="match status" value="1"/>
</dbReference>
<dbReference type="Gene3D" id="1.10.1200.10">
    <property type="entry name" value="ACP-like"/>
    <property type="match status" value="1"/>
</dbReference>
<dbReference type="InterPro" id="IPR014030">
    <property type="entry name" value="Ketoacyl_synth_N"/>
</dbReference>
<dbReference type="EMBL" id="QLNT01000019">
    <property type="protein sequence ID" value="KAF3063229.1"/>
    <property type="molecule type" value="Genomic_DNA"/>
</dbReference>
<dbReference type="InterPro" id="IPR029063">
    <property type="entry name" value="SAM-dependent_MTases_sf"/>
</dbReference>
<dbReference type="SUPFAM" id="SSF51735">
    <property type="entry name" value="NAD(P)-binding Rossmann-fold domains"/>
    <property type="match status" value="1"/>
</dbReference>
<feature type="domain" description="Ketosynthase family 3 (KS3)" evidence="8">
    <location>
        <begin position="367"/>
        <end position="783"/>
    </location>
</feature>
<evidence type="ECO:0000256" key="2">
    <source>
        <dbReference type="ARBA" id="ARBA00022553"/>
    </source>
</evidence>
<dbReference type="Pfam" id="PF18558">
    <property type="entry name" value="HTH_51"/>
    <property type="match status" value="1"/>
</dbReference>
<dbReference type="SUPFAM" id="SSF53901">
    <property type="entry name" value="Thiolase-like"/>
    <property type="match status" value="1"/>
</dbReference>
<dbReference type="PROSITE" id="PS00012">
    <property type="entry name" value="PHOSPHOPANTETHEINE"/>
    <property type="match status" value="1"/>
</dbReference>
<dbReference type="PROSITE" id="PS52019">
    <property type="entry name" value="PKS_MFAS_DH"/>
    <property type="match status" value="1"/>
</dbReference>
<evidence type="ECO:0000259" key="8">
    <source>
        <dbReference type="PROSITE" id="PS52004"/>
    </source>
</evidence>
<dbReference type="Pfam" id="PF00550">
    <property type="entry name" value="PP-binding"/>
    <property type="match status" value="1"/>
</dbReference>
<evidence type="ECO:0000256" key="3">
    <source>
        <dbReference type="ARBA" id="ARBA00022679"/>
    </source>
</evidence>
<dbReference type="PROSITE" id="PS52004">
    <property type="entry name" value="KS3_2"/>
    <property type="match status" value="1"/>
</dbReference>
<dbReference type="GO" id="GO:0044550">
    <property type="term" value="P:secondary metabolite biosynthetic process"/>
    <property type="evidence" value="ECO:0007669"/>
    <property type="project" value="UniProtKB-ARBA"/>
</dbReference>
<dbReference type="InterPro" id="IPR050444">
    <property type="entry name" value="Polyketide_Synthase"/>
</dbReference>
<dbReference type="InterPro" id="IPR020841">
    <property type="entry name" value="PKS_Beta-ketoAc_synthase_dom"/>
</dbReference>
<feature type="active site" description="Proton donor; for dehydratase activity" evidence="6">
    <location>
        <position position="1480"/>
    </location>
</feature>